<evidence type="ECO:0000256" key="6">
    <source>
        <dbReference type="PIRSR" id="PIRSR601382-3"/>
    </source>
</evidence>
<dbReference type="SUPFAM" id="SSF48225">
    <property type="entry name" value="Seven-hairpin glycosidases"/>
    <property type="match status" value="1"/>
</dbReference>
<comment type="similarity">
    <text evidence="3 7">Belongs to the glycosyl hydrolase 47 family.</text>
</comment>
<dbReference type="Pfam" id="PF01532">
    <property type="entry name" value="Glyco_hydro_47"/>
    <property type="match status" value="1"/>
</dbReference>
<dbReference type="GO" id="GO:0005975">
    <property type="term" value="P:carbohydrate metabolic process"/>
    <property type="evidence" value="ECO:0007669"/>
    <property type="project" value="InterPro"/>
</dbReference>
<dbReference type="AlphaFoldDB" id="A0A9Q0MIK9"/>
<evidence type="ECO:0000256" key="2">
    <source>
        <dbReference type="ARBA" id="ARBA00004922"/>
    </source>
</evidence>
<name>A0A9Q0MIK9_BLOTA</name>
<evidence type="ECO:0000256" key="4">
    <source>
        <dbReference type="ARBA" id="ARBA00022801"/>
    </source>
</evidence>
<keyword evidence="7" id="KW-0326">Glycosidase</keyword>
<gene>
    <name evidence="9" type="ORF">RDWZM_003637</name>
</gene>
<dbReference type="InterPro" id="IPR036026">
    <property type="entry name" value="Seven-hairpin_glycosidases"/>
</dbReference>
<evidence type="ECO:0000256" key="8">
    <source>
        <dbReference type="SAM" id="Phobius"/>
    </source>
</evidence>
<dbReference type="InterPro" id="IPR008547">
    <property type="entry name" value="DUF829_TMEM53"/>
</dbReference>
<keyword evidence="8" id="KW-0472">Membrane</keyword>
<comment type="pathway">
    <text evidence="2">Protein modification; protein glycosylation.</text>
</comment>
<keyword evidence="5 6" id="KW-1015">Disulfide bond</keyword>
<keyword evidence="8" id="KW-1133">Transmembrane helix</keyword>
<accession>A0A9Q0MIK9</accession>
<dbReference type="PRINTS" id="PR00747">
    <property type="entry name" value="GLYHDRLASE47"/>
</dbReference>
<dbReference type="InterPro" id="IPR050749">
    <property type="entry name" value="Glycosyl_Hydrolase_47"/>
</dbReference>
<dbReference type="EC" id="3.2.1.-" evidence="7"/>
<protein>
    <recommendedName>
        <fullName evidence="7">alpha-1,2-Mannosidase</fullName>
        <ecNumber evidence="7">3.2.1.-</ecNumber>
    </recommendedName>
</protein>
<evidence type="ECO:0000256" key="3">
    <source>
        <dbReference type="ARBA" id="ARBA00007658"/>
    </source>
</evidence>
<sequence length="1041" mass="115313">MMEKEIKTQVTVSINNEYGTIKNESIDHSLCFFIRIIFILILFGSVLAFLWYESKSMIDIHDRSKSKLNIITNGRIDSNEMDQRRLFIREMVRDAWSGYVRFAWQQDALEPVTRSAYQQWLGIDGGLSLIQGMTTLLLMDMPEEFARGRQWIAEEFNFTNINHNVNVFLAVTELIGSLLSCFALTNDGMFVHKAREIADALEPAYQTVKGLPMKSMNPFTGIANGNHVYLSEIGGQQLEYHYLYMLTGDYRYERRIKRIRKHLYQMDHPQKLYMNELNVDSGEWSSPIVTLFASSSTFYSYLIKSYLQSHSTDIDALQMYIDTINGAIDSSMFATMKIENIDTMLLYVRDMYNIHQSYGQFMIHDGCYLGSMLALGAVAIKDDTTYSNLASQHWQLALNITETCQISSINTKTGLPPYFLLFVNDEHLAENSYFNQYFLSPELAETYFILWRLTHDIKYREYAWQMVQSIYKHCRTKNGYSTIFNVDQIPTIKSNYQSPQLFATLKYLYRDFRSYTNTILTLTKQQHWRTLQTQCEREKMESFIKMVQTENVHYLPVPNNVVTSGLAWLQSKTLGSISRSTLIILCGWLGAKEHNLNKYVQLYHVRNFDVLRVSTRWVDVSSPLWTIIPNSTRVMNGLHILGSAYPNIIIHTLSAGDYFYASMIDQMKNDPDSIAMQQIRPRIKGIIFDCMADFLHTINNKESLDIILDPQLGIVPPSHQEDVKLHLRQNAPYLEINPANTAFFEKMNETIRTNPFRFPSLVLYSKGDALVEAAPIDEMVESWLISGIDVVGCCFPDAPHVALYRTNPLKYTRLIDSFLKKLAPTILLIVISSSLVESNHDLIAAESGIAGGAKGVAVAGKAAVKKGGVAAGKAGAKGFVIGGAKAGKKGGFVAGKAGGAMGLKKGGKAGAFGAAGGKFKKGFKKGGFVKVGGAGFNKKFGAVKTFGMAQGFKFGKAKGGFAAGGAAGAFGKKGGKFGAAGAAGFKKGGKVGKKGFAAAGAAKGGKKAFAGGKAGFKKGAAAGFKVGGKKAFAKGGKGIGK</sequence>
<dbReference type="PANTHER" id="PTHR11742">
    <property type="entry name" value="MANNOSYL-OLIGOSACCHARIDE ALPHA-1,2-MANNOSIDASE-RELATED"/>
    <property type="match status" value="1"/>
</dbReference>
<evidence type="ECO:0000313" key="10">
    <source>
        <dbReference type="Proteomes" id="UP001142055"/>
    </source>
</evidence>
<evidence type="ECO:0000313" key="9">
    <source>
        <dbReference type="EMBL" id="KAJ6225092.1"/>
    </source>
</evidence>
<dbReference type="GO" id="GO:0005783">
    <property type="term" value="C:endoplasmic reticulum"/>
    <property type="evidence" value="ECO:0007669"/>
    <property type="project" value="TreeGrafter"/>
</dbReference>
<evidence type="ECO:0000256" key="7">
    <source>
        <dbReference type="RuleBase" id="RU361193"/>
    </source>
</evidence>
<dbReference type="GO" id="GO:0004571">
    <property type="term" value="F:mannosyl-oligosaccharide 1,2-alpha-mannosidase activity"/>
    <property type="evidence" value="ECO:0007669"/>
    <property type="project" value="InterPro"/>
</dbReference>
<proteinExistence type="inferred from homology"/>
<dbReference type="GO" id="GO:0005509">
    <property type="term" value="F:calcium ion binding"/>
    <property type="evidence" value="ECO:0007669"/>
    <property type="project" value="InterPro"/>
</dbReference>
<dbReference type="SUPFAM" id="SSF53474">
    <property type="entry name" value="alpha/beta-Hydrolases"/>
    <property type="match status" value="1"/>
</dbReference>
<feature type="disulfide bond" evidence="6">
    <location>
        <begin position="367"/>
        <end position="404"/>
    </location>
</feature>
<evidence type="ECO:0000256" key="1">
    <source>
        <dbReference type="ARBA" id="ARBA00001913"/>
    </source>
</evidence>
<reference evidence="9" key="1">
    <citation type="submission" date="2022-12" db="EMBL/GenBank/DDBJ databases">
        <title>Genome assemblies of Blomia tropicalis.</title>
        <authorList>
            <person name="Cui Y."/>
        </authorList>
    </citation>
    <scope>NUCLEOTIDE SEQUENCE</scope>
    <source>
        <tissue evidence="9">Adult mites</tissue>
    </source>
</reference>
<dbReference type="GO" id="GO:0000139">
    <property type="term" value="C:Golgi membrane"/>
    <property type="evidence" value="ECO:0007669"/>
    <property type="project" value="TreeGrafter"/>
</dbReference>
<dbReference type="InterPro" id="IPR012341">
    <property type="entry name" value="6hp_glycosidase-like_sf"/>
</dbReference>
<comment type="cofactor">
    <cofactor evidence="1">
        <name>Ca(2+)</name>
        <dbReference type="ChEBI" id="CHEBI:29108"/>
    </cofactor>
</comment>
<dbReference type="Gene3D" id="1.50.10.10">
    <property type="match status" value="1"/>
</dbReference>
<dbReference type="InterPro" id="IPR029058">
    <property type="entry name" value="AB_hydrolase_fold"/>
</dbReference>
<dbReference type="EMBL" id="JAPWDV010000001">
    <property type="protein sequence ID" value="KAJ6225092.1"/>
    <property type="molecule type" value="Genomic_DNA"/>
</dbReference>
<feature type="transmembrane region" description="Helical" evidence="8">
    <location>
        <begin position="32"/>
        <end position="52"/>
    </location>
</feature>
<evidence type="ECO:0000256" key="5">
    <source>
        <dbReference type="ARBA" id="ARBA00023157"/>
    </source>
</evidence>
<comment type="caution">
    <text evidence="9">The sequence shown here is derived from an EMBL/GenBank/DDBJ whole genome shotgun (WGS) entry which is preliminary data.</text>
</comment>
<dbReference type="PANTHER" id="PTHR11742:SF6">
    <property type="entry name" value="MANNOSYL-OLIGOSACCHARIDE ALPHA-1,2-MANNOSIDASE IA-RELATED"/>
    <property type="match status" value="1"/>
</dbReference>
<keyword evidence="10" id="KW-1185">Reference proteome</keyword>
<organism evidence="9 10">
    <name type="scientific">Blomia tropicalis</name>
    <name type="common">Mite</name>
    <dbReference type="NCBI Taxonomy" id="40697"/>
    <lineage>
        <taxon>Eukaryota</taxon>
        <taxon>Metazoa</taxon>
        <taxon>Ecdysozoa</taxon>
        <taxon>Arthropoda</taxon>
        <taxon>Chelicerata</taxon>
        <taxon>Arachnida</taxon>
        <taxon>Acari</taxon>
        <taxon>Acariformes</taxon>
        <taxon>Sarcoptiformes</taxon>
        <taxon>Astigmata</taxon>
        <taxon>Glycyphagoidea</taxon>
        <taxon>Echimyopodidae</taxon>
        <taxon>Blomia</taxon>
    </lineage>
</organism>
<dbReference type="Proteomes" id="UP001142055">
    <property type="component" value="Chromosome 1"/>
</dbReference>
<keyword evidence="8" id="KW-0812">Transmembrane</keyword>
<dbReference type="Pfam" id="PF05705">
    <property type="entry name" value="DUF829"/>
    <property type="match status" value="1"/>
</dbReference>
<dbReference type="InterPro" id="IPR001382">
    <property type="entry name" value="Glyco_hydro_47"/>
</dbReference>
<keyword evidence="4 7" id="KW-0378">Hydrolase</keyword>